<dbReference type="InterPro" id="IPR007419">
    <property type="entry name" value="BFD-like_2Fe2S-bd_dom"/>
</dbReference>
<evidence type="ECO:0000256" key="8">
    <source>
        <dbReference type="ARBA" id="ARBA00046332"/>
    </source>
</evidence>
<keyword evidence="3" id="KW-0479">Metal-binding</keyword>
<dbReference type="RefSeq" id="WP_264711776.1">
    <property type="nucleotide sequence ID" value="NZ_JAPDNT010000001.1"/>
</dbReference>
<dbReference type="Pfam" id="PF04324">
    <property type="entry name" value="Fer2_BFD"/>
    <property type="match status" value="1"/>
</dbReference>
<keyword evidence="2" id="KW-0001">2Fe-2S</keyword>
<comment type="caution">
    <text evidence="10">The sequence shown here is derived from an EMBL/GenBank/DDBJ whole genome shotgun (WGS) entry which is preliminary data.</text>
</comment>
<gene>
    <name evidence="10" type="ORF">OL599_01270</name>
</gene>
<evidence type="ECO:0000256" key="6">
    <source>
        <dbReference type="ARBA" id="ARBA00023014"/>
    </source>
</evidence>
<evidence type="ECO:0000256" key="7">
    <source>
        <dbReference type="ARBA" id="ARBA00039386"/>
    </source>
</evidence>
<protein>
    <recommendedName>
        <fullName evidence="7">Bacterioferritin-associated ferredoxin</fullName>
    </recommendedName>
</protein>
<evidence type="ECO:0000313" key="10">
    <source>
        <dbReference type="EMBL" id="MCW3473197.1"/>
    </source>
</evidence>
<evidence type="ECO:0000256" key="2">
    <source>
        <dbReference type="ARBA" id="ARBA00022714"/>
    </source>
</evidence>
<dbReference type="InterPro" id="IPR041854">
    <property type="entry name" value="BFD-like_2Fe2S-bd_dom_sf"/>
</dbReference>
<proteinExistence type="inferred from homology"/>
<dbReference type="GO" id="GO:0046872">
    <property type="term" value="F:metal ion binding"/>
    <property type="evidence" value="ECO:0007669"/>
    <property type="project" value="UniProtKB-KW"/>
</dbReference>
<evidence type="ECO:0000256" key="1">
    <source>
        <dbReference type="ARBA" id="ARBA00022448"/>
    </source>
</evidence>
<dbReference type="PANTHER" id="PTHR37424">
    <property type="entry name" value="BACTERIOFERRITIN-ASSOCIATED FERREDOXIN"/>
    <property type="match status" value="1"/>
</dbReference>
<accession>A0AA41YJH3</accession>
<comment type="similarity">
    <text evidence="8">Belongs to the Bfd family.</text>
</comment>
<name>A0AA41YJH3_9PROT</name>
<dbReference type="Gene3D" id="1.10.10.1100">
    <property type="entry name" value="BFD-like [2Fe-2S]-binding domain"/>
    <property type="match status" value="1"/>
</dbReference>
<dbReference type="EMBL" id="JAPDNT010000001">
    <property type="protein sequence ID" value="MCW3473197.1"/>
    <property type="molecule type" value="Genomic_DNA"/>
</dbReference>
<evidence type="ECO:0000256" key="4">
    <source>
        <dbReference type="ARBA" id="ARBA00022982"/>
    </source>
</evidence>
<dbReference type="AlphaFoldDB" id="A0AA41YJH3"/>
<reference evidence="10" key="2">
    <citation type="submission" date="2022-10" db="EMBL/GenBank/DDBJ databases">
        <authorList>
            <person name="Trinh H.N."/>
        </authorList>
    </citation>
    <scope>NUCLEOTIDE SEQUENCE</scope>
    <source>
        <strain evidence="10">RN2-1</strain>
    </source>
</reference>
<sequence>MYICICNALTDSHVKQAIGEAGSTRPSEVYAACGCRAQCGNCVKKLLGILRDLADQGAGELQGAD</sequence>
<evidence type="ECO:0000313" key="11">
    <source>
        <dbReference type="Proteomes" id="UP001165679"/>
    </source>
</evidence>
<organism evidence="10 11">
    <name type="scientific">Limobrevibacterium gyesilva</name>
    <dbReference type="NCBI Taxonomy" id="2991712"/>
    <lineage>
        <taxon>Bacteria</taxon>
        <taxon>Pseudomonadati</taxon>
        <taxon>Pseudomonadota</taxon>
        <taxon>Alphaproteobacteria</taxon>
        <taxon>Acetobacterales</taxon>
        <taxon>Acetobacteraceae</taxon>
        <taxon>Limobrevibacterium</taxon>
    </lineage>
</organism>
<dbReference type="Proteomes" id="UP001165679">
    <property type="component" value="Unassembled WGS sequence"/>
</dbReference>
<keyword evidence="6" id="KW-0411">Iron-sulfur</keyword>
<dbReference type="PANTHER" id="PTHR37424:SF1">
    <property type="entry name" value="BACTERIOFERRITIN-ASSOCIATED FERREDOXIN"/>
    <property type="match status" value="1"/>
</dbReference>
<evidence type="ECO:0000256" key="5">
    <source>
        <dbReference type="ARBA" id="ARBA00023004"/>
    </source>
</evidence>
<evidence type="ECO:0000256" key="3">
    <source>
        <dbReference type="ARBA" id="ARBA00022723"/>
    </source>
</evidence>
<keyword evidence="11" id="KW-1185">Reference proteome</keyword>
<dbReference type="GO" id="GO:0051537">
    <property type="term" value="F:2 iron, 2 sulfur cluster binding"/>
    <property type="evidence" value="ECO:0007669"/>
    <property type="project" value="UniProtKB-KW"/>
</dbReference>
<keyword evidence="1" id="KW-0813">Transport</keyword>
<reference evidence="10" key="1">
    <citation type="submission" date="2022-09" db="EMBL/GenBank/DDBJ databases">
        <title>Rhodovastum sp. nov. RN2-1 isolated from soil in Seongnam, South Korea.</title>
        <authorList>
            <person name="Le N.T."/>
        </authorList>
    </citation>
    <scope>NUCLEOTIDE SEQUENCE</scope>
    <source>
        <strain evidence="10">RN2-1</strain>
    </source>
</reference>
<feature type="domain" description="BFD-like [2Fe-2S]-binding" evidence="9">
    <location>
        <begin position="2"/>
        <end position="51"/>
    </location>
</feature>
<dbReference type="InterPro" id="IPR052371">
    <property type="entry name" value="BFD-associated_ferredoxin"/>
</dbReference>
<evidence type="ECO:0000259" key="9">
    <source>
        <dbReference type="Pfam" id="PF04324"/>
    </source>
</evidence>
<keyword evidence="4" id="KW-0249">Electron transport</keyword>
<keyword evidence="5" id="KW-0408">Iron</keyword>